<accession>A0A0D2D5G8</accession>
<gene>
    <name evidence="2" type="ORF">PV04_01013</name>
</gene>
<keyword evidence="1" id="KW-0472">Membrane</keyword>
<keyword evidence="3" id="KW-1185">Reference proteome</keyword>
<dbReference type="Proteomes" id="UP000054266">
    <property type="component" value="Unassembled WGS sequence"/>
</dbReference>
<evidence type="ECO:0000313" key="3">
    <source>
        <dbReference type="Proteomes" id="UP000054266"/>
    </source>
</evidence>
<keyword evidence="1" id="KW-1133">Transmembrane helix</keyword>
<name>A0A0D2D5G8_9EURO</name>
<feature type="transmembrane region" description="Helical" evidence="1">
    <location>
        <begin position="96"/>
        <end position="115"/>
    </location>
</feature>
<proteinExistence type="predicted"/>
<evidence type="ECO:0000313" key="2">
    <source>
        <dbReference type="EMBL" id="KIW72846.1"/>
    </source>
</evidence>
<dbReference type="AlphaFoldDB" id="A0A0D2D5G8"/>
<dbReference type="EMBL" id="KN846956">
    <property type="protein sequence ID" value="KIW72846.1"/>
    <property type="molecule type" value="Genomic_DNA"/>
</dbReference>
<evidence type="ECO:0000256" key="1">
    <source>
        <dbReference type="SAM" id="Phobius"/>
    </source>
</evidence>
<reference evidence="2 3" key="1">
    <citation type="submission" date="2015-01" db="EMBL/GenBank/DDBJ databases">
        <title>The Genome Sequence of Capronia semiimmersa CBS27337.</title>
        <authorList>
            <consortium name="The Broad Institute Genomics Platform"/>
            <person name="Cuomo C."/>
            <person name="de Hoog S."/>
            <person name="Gorbushina A."/>
            <person name="Stielow B."/>
            <person name="Teixiera M."/>
            <person name="Abouelleil A."/>
            <person name="Chapman S.B."/>
            <person name="Priest M."/>
            <person name="Young S.K."/>
            <person name="Wortman J."/>
            <person name="Nusbaum C."/>
            <person name="Birren B."/>
        </authorList>
    </citation>
    <scope>NUCLEOTIDE SEQUENCE [LARGE SCALE GENOMIC DNA]</scope>
    <source>
        <strain evidence="2 3">CBS 27337</strain>
    </source>
</reference>
<sequence>MAEWRVMDNTPAWRRPLGPVFLAELHRQQQQQQQQQQQEERDQEIRRFFASATRPHLGLREQAMIRAAQIVEQMERERARTVLGWIRWRIQPLRRGLVACWGWFVGVGRAFWGWFVGVGRAWTAGANPRARWAFIPPLPVRDIENGGLGGRSW</sequence>
<dbReference type="HOGENOM" id="CLU_1713023_0_0_1"/>
<keyword evidence="1" id="KW-0812">Transmembrane</keyword>
<protein>
    <submittedName>
        <fullName evidence="2">Uncharacterized protein</fullName>
    </submittedName>
</protein>
<organism evidence="2 3">
    <name type="scientific">Phialophora macrospora</name>
    <dbReference type="NCBI Taxonomy" id="1851006"/>
    <lineage>
        <taxon>Eukaryota</taxon>
        <taxon>Fungi</taxon>
        <taxon>Dikarya</taxon>
        <taxon>Ascomycota</taxon>
        <taxon>Pezizomycotina</taxon>
        <taxon>Eurotiomycetes</taxon>
        <taxon>Chaetothyriomycetidae</taxon>
        <taxon>Chaetothyriales</taxon>
        <taxon>Herpotrichiellaceae</taxon>
        <taxon>Phialophora</taxon>
    </lineage>
</organism>